<protein>
    <recommendedName>
        <fullName evidence="2">DUF6534 domain-containing protein</fullName>
    </recommendedName>
</protein>
<dbReference type="Proteomes" id="UP000053257">
    <property type="component" value="Unassembled WGS sequence"/>
</dbReference>
<dbReference type="OrthoDB" id="2953893at2759"/>
<keyword evidence="1" id="KW-0812">Transmembrane</keyword>
<keyword evidence="1" id="KW-0472">Membrane</keyword>
<keyword evidence="1" id="KW-1133">Transmembrane helix</keyword>
<sequence length="330" mass="36615">MSENCHAGPMLVGFLLNWGLFGALSIQLFFYYLSFPKDRWGAKLLVAFIYLLEATQTFIITRDCFQIYVIHYGETDSLNELLLEGIMVPIFTAVVSCAVQFFYAYRLHLLFKKRYIVTAICVLSAMQLIAGVFTGIRATMIGTYSGLQLSRAMQIGEGLWLIGSAVCDALIATSMIYLLLKANTHSRTTHNLINKVVRLVIETGSLTAVMAVLSLILYYSFPGLPYHVPVATVLSKLYSNSALAIFNSRIHIVGGKESTDHQGTVHLSVSRGSRRPLTRTLDTIHIQEDVYVHADDIPLERSGSSGGKHLELSPITTITQESIDKFSHAQ</sequence>
<feature type="transmembrane region" description="Helical" evidence="1">
    <location>
        <begin position="12"/>
        <end position="33"/>
    </location>
</feature>
<feature type="transmembrane region" description="Helical" evidence="1">
    <location>
        <begin position="158"/>
        <end position="179"/>
    </location>
</feature>
<feature type="transmembrane region" description="Helical" evidence="1">
    <location>
        <begin position="115"/>
        <end position="138"/>
    </location>
</feature>
<organism evidence="3 4">
    <name type="scientific">Phlebiopsis gigantea (strain 11061_1 CR5-6)</name>
    <name type="common">White-rot fungus</name>
    <name type="synonym">Peniophora gigantea</name>
    <dbReference type="NCBI Taxonomy" id="745531"/>
    <lineage>
        <taxon>Eukaryota</taxon>
        <taxon>Fungi</taxon>
        <taxon>Dikarya</taxon>
        <taxon>Basidiomycota</taxon>
        <taxon>Agaricomycotina</taxon>
        <taxon>Agaricomycetes</taxon>
        <taxon>Polyporales</taxon>
        <taxon>Phanerochaetaceae</taxon>
        <taxon>Phlebiopsis</taxon>
    </lineage>
</organism>
<gene>
    <name evidence="3" type="ORF">PHLGIDRAFT_113969</name>
</gene>
<evidence type="ECO:0000259" key="2">
    <source>
        <dbReference type="Pfam" id="PF20152"/>
    </source>
</evidence>
<dbReference type="PANTHER" id="PTHR40465">
    <property type="entry name" value="CHROMOSOME 1, WHOLE GENOME SHOTGUN SEQUENCE"/>
    <property type="match status" value="1"/>
</dbReference>
<feature type="transmembrane region" description="Helical" evidence="1">
    <location>
        <begin position="81"/>
        <end position="103"/>
    </location>
</feature>
<proteinExistence type="predicted"/>
<dbReference type="EMBL" id="KN840441">
    <property type="protein sequence ID" value="KIP12190.1"/>
    <property type="molecule type" value="Genomic_DNA"/>
</dbReference>
<reference evidence="3 4" key="1">
    <citation type="journal article" date="2014" name="PLoS Genet.">
        <title>Analysis of the Phlebiopsis gigantea genome, transcriptome and secretome provides insight into its pioneer colonization strategies of wood.</title>
        <authorList>
            <person name="Hori C."/>
            <person name="Ishida T."/>
            <person name="Igarashi K."/>
            <person name="Samejima M."/>
            <person name="Suzuki H."/>
            <person name="Master E."/>
            <person name="Ferreira P."/>
            <person name="Ruiz-Duenas F.J."/>
            <person name="Held B."/>
            <person name="Canessa P."/>
            <person name="Larrondo L.F."/>
            <person name="Schmoll M."/>
            <person name="Druzhinina I.S."/>
            <person name="Kubicek C.P."/>
            <person name="Gaskell J.A."/>
            <person name="Kersten P."/>
            <person name="St John F."/>
            <person name="Glasner J."/>
            <person name="Sabat G."/>
            <person name="Splinter BonDurant S."/>
            <person name="Syed K."/>
            <person name="Yadav J."/>
            <person name="Mgbeahuruike A.C."/>
            <person name="Kovalchuk A."/>
            <person name="Asiegbu F.O."/>
            <person name="Lackner G."/>
            <person name="Hoffmeister D."/>
            <person name="Rencoret J."/>
            <person name="Gutierrez A."/>
            <person name="Sun H."/>
            <person name="Lindquist E."/>
            <person name="Barry K."/>
            <person name="Riley R."/>
            <person name="Grigoriev I.V."/>
            <person name="Henrissat B."/>
            <person name="Kues U."/>
            <person name="Berka R.M."/>
            <person name="Martinez A.T."/>
            <person name="Covert S.F."/>
            <person name="Blanchette R.A."/>
            <person name="Cullen D."/>
        </authorList>
    </citation>
    <scope>NUCLEOTIDE SEQUENCE [LARGE SCALE GENOMIC DNA]</scope>
    <source>
        <strain evidence="3 4">11061_1 CR5-6</strain>
    </source>
</reference>
<feature type="domain" description="DUF6534" evidence="2">
    <location>
        <begin position="164"/>
        <end position="249"/>
    </location>
</feature>
<keyword evidence="4" id="KW-1185">Reference proteome</keyword>
<dbReference type="PANTHER" id="PTHR40465:SF1">
    <property type="entry name" value="DUF6534 DOMAIN-CONTAINING PROTEIN"/>
    <property type="match status" value="1"/>
</dbReference>
<name>A0A0C3SFJ4_PHLG1</name>
<evidence type="ECO:0000256" key="1">
    <source>
        <dbReference type="SAM" id="Phobius"/>
    </source>
</evidence>
<dbReference type="HOGENOM" id="CLU_046025_2_1_1"/>
<dbReference type="InterPro" id="IPR045339">
    <property type="entry name" value="DUF6534"/>
</dbReference>
<evidence type="ECO:0000313" key="3">
    <source>
        <dbReference type="EMBL" id="KIP12190.1"/>
    </source>
</evidence>
<feature type="transmembrane region" description="Helical" evidence="1">
    <location>
        <begin position="199"/>
        <end position="220"/>
    </location>
</feature>
<feature type="transmembrane region" description="Helical" evidence="1">
    <location>
        <begin position="40"/>
        <end position="61"/>
    </location>
</feature>
<dbReference type="Pfam" id="PF20152">
    <property type="entry name" value="DUF6534"/>
    <property type="match status" value="1"/>
</dbReference>
<evidence type="ECO:0000313" key="4">
    <source>
        <dbReference type="Proteomes" id="UP000053257"/>
    </source>
</evidence>
<dbReference type="AlphaFoldDB" id="A0A0C3SFJ4"/>
<accession>A0A0C3SFJ4</accession>